<dbReference type="Pfam" id="PF13280">
    <property type="entry name" value="WYL"/>
    <property type="match status" value="1"/>
</dbReference>
<organism evidence="3 4">
    <name type="scientific">Butyricimonas hominis</name>
    <dbReference type="NCBI Taxonomy" id="2763032"/>
    <lineage>
        <taxon>Bacteria</taxon>
        <taxon>Pseudomonadati</taxon>
        <taxon>Bacteroidota</taxon>
        <taxon>Bacteroidia</taxon>
        <taxon>Bacteroidales</taxon>
        <taxon>Odoribacteraceae</taxon>
        <taxon>Butyricimonas</taxon>
    </lineage>
</organism>
<dbReference type="Proteomes" id="UP000646484">
    <property type="component" value="Unassembled WGS sequence"/>
</dbReference>
<reference evidence="3 4" key="1">
    <citation type="submission" date="2020-08" db="EMBL/GenBank/DDBJ databases">
        <title>Genome public.</title>
        <authorList>
            <person name="Liu C."/>
            <person name="Sun Q."/>
        </authorList>
    </citation>
    <scope>NUCLEOTIDE SEQUENCE [LARGE SCALE GENOMIC DNA]</scope>
    <source>
        <strain evidence="3 4">NSJ-56</strain>
    </source>
</reference>
<dbReference type="EMBL" id="JACOOH010000001">
    <property type="protein sequence ID" value="MBC5619989.1"/>
    <property type="molecule type" value="Genomic_DNA"/>
</dbReference>
<dbReference type="PROSITE" id="PS52050">
    <property type="entry name" value="WYL"/>
    <property type="match status" value="1"/>
</dbReference>
<evidence type="ECO:0000259" key="1">
    <source>
        <dbReference type="Pfam" id="PF13280"/>
    </source>
</evidence>
<name>A0ABR7CWD5_9BACT</name>
<accession>A0ABR7CWD5</accession>
<evidence type="ECO:0000313" key="3">
    <source>
        <dbReference type="EMBL" id="MBC5619989.1"/>
    </source>
</evidence>
<proteinExistence type="predicted"/>
<gene>
    <name evidence="3" type="ORF">H8S64_02635</name>
</gene>
<keyword evidence="4" id="KW-1185">Reference proteome</keyword>
<evidence type="ECO:0000259" key="2">
    <source>
        <dbReference type="Pfam" id="PF25583"/>
    </source>
</evidence>
<feature type="domain" description="WYL" evidence="1">
    <location>
        <begin position="124"/>
        <end position="190"/>
    </location>
</feature>
<sequence>MAKSDYTKRYLYIIRDVQEHPYISSKELIEHVSRQLVLHDSEATSFSTRTLKRDLQEIRDKLGFAIEWDNRRKGYYIPDNDEANDPEGIARFLESFEILNSLNADNGLSRFVFPEHHHPSGTQHLYPLVQAMKENRLITFNYYKFREQLMTSREVEPYAVKECRGRWYLIGKESGSNIFKTFSLNYITNLNITPCAFKRNNAIDINRSFRDSFGIINDEKFPVEDITLSFDALDGQYIKTKPFHHSQQIIKDTPDEFTITLRLRVTNDFVMELLSRSRSLRVIQPLNLKARINEIYRQALLRNS</sequence>
<dbReference type="InterPro" id="IPR051534">
    <property type="entry name" value="CBASS_pafABC_assoc_protein"/>
</dbReference>
<comment type="caution">
    <text evidence="3">The sequence shown here is derived from an EMBL/GenBank/DDBJ whole genome shotgun (WGS) entry which is preliminary data.</text>
</comment>
<evidence type="ECO:0000313" key="4">
    <source>
        <dbReference type="Proteomes" id="UP000646484"/>
    </source>
</evidence>
<dbReference type="RefSeq" id="WP_186974834.1">
    <property type="nucleotide sequence ID" value="NZ_JACOOH010000001.1"/>
</dbReference>
<dbReference type="PANTHER" id="PTHR34580:SF9">
    <property type="entry name" value="SLL5097 PROTEIN"/>
    <property type="match status" value="1"/>
</dbReference>
<dbReference type="Pfam" id="PF25583">
    <property type="entry name" value="WCX"/>
    <property type="match status" value="1"/>
</dbReference>
<protein>
    <submittedName>
        <fullName evidence="3">WYL domain-containing protein</fullName>
    </submittedName>
</protein>
<feature type="domain" description="WCX" evidence="2">
    <location>
        <begin position="223"/>
        <end position="300"/>
    </location>
</feature>
<dbReference type="InterPro" id="IPR057727">
    <property type="entry name" value="WCX_dom"/>
</dbReference>
<dbReference type="InterPro" id="IPR026881">
    <property type="entry name" value="WYL_dom"/>
</dbReference>
<dbReference type="PANTHER" id="PTHR34580">
    <property type="match status" value="1"/>
</dbReference>